<accession>A0A6S6VY54</accession>
<evidence type="ECO:0000313" key="2">
    <source>
        <dbReference type="Proteomes" id="UP000472372"/>
    </source>
</evidence>
<protein>
    <submittedName>
        <fullName evidence="1">Uncharacterized protein</fullName>
    </submittedName>
</protein>
<organism evidence="1 2">
    <name type="scientific">Pyrenophora teres f. teres</name>
    <dbReference type="NCBI Taxonomy" id="97479"/>
    <lineage>
        <taxon>Eukaryota</taxon>
        <taxon>Fungi</taxon>
        <taxon>Dikarya</taxon>
        <taxon>Ascomycota</taxon>
        <taxon>Pezizomycotina</taxon>
        <taxon>Dothideomycetes</taxon>
        <taxon>Pleosporomycetidae</taxon>
        <taxon>Pleosporales</taxon>
        <taxon>Pleosporineae</taxon>
        <taxon>Pleosporaceae</taxon>
        <taxon>Pyrenophora</taxon>
    </lineage>
</organism>
<proteinExistence type="predicted"/>
<dbReference type="AlphaFoldDB" id="A0A6S6VY54"/>
<gene>
    <name evidence="1" type="ORF">PTTW11_04068</name>
</gene>
<reference evidence="1" key="1">
    <citation type="submission" date="2021-02" db="EMBL/GenBank/DDBJ databases">
        <authorList>
            <person name="Syme A R."/>
            <person name="Syme A R."/>
            <person name="Moolhuijzen P."/>
        </authorList>
    </citation>
    <scope>NUCLEOTIDE SEQUENCE</scope>
    <source>
        <strain evidence="1">W1-1</strain>
    </source>
</reference>
<evidence type="ECO:0000313" key="1">
    <source>
        <dbReference type="EMBL" id="CAE7026407.1"/>
    </source>
</evidence>
<dbReference type="Proteomes" id="UP000472372">
    <property type="component" value="Chromosome 3"/>
</dbReference>
<name>A0A6S6VY54_9PLEO</name>
<dbReference type="EMBL" id="HG992979">
    <property type="protein sequence ID" value="CAE7026407.1"/>
    <property type="molecule type" value="Genomic_DNA"/>
</dbReference>
<sequence>MAFPTFAHFPRRALQSHHDPYINSSEDANRHSQHQRSQLFAAYVQRPYVQRPTSSPFTGRHPTHSHVMGGYPQVGVGRPWPQAMSVAMAMAAMGSRGAMGIVPDIRLGMRMPSNIACHNPSSFLASSQMAYRQPALFDAGSSHPARAPFSTRRRHRGQASSYRHSRGPFFARPDYASNPFSDDDDDYESEWDEVAMYMQPRRSRRRIRNVETPRYRGPSRSRCMYDGGYEDEDDDEETICKPQLNIQGCHPSECTGSTADPAHVVNGCPSMAVINYSSQRRFFTNTKASLTWDKQSGTASHVRHQGLHRPRVARVVCFSWVGQGTTGAMFATAAHSKRDLFERERLERPMLAAWAGQTIKRCADGGETEVMVAYKPPVSQPLISRTSVSHSNVAARRDWFALRLRGCGYAGFIPRA</sequence>